<dbReference type="Gene3D" id="3.30.460.10">
    <property type="entry name" value="Beta Polymerase, domain 2"/>
    <property type="match status" value="1"/>
</dbReference>
<organism evidence="1 2">
    <name type="scientific">Arthrobacter pigmenti</name>
    <dbReference type="NCBI Taxonomy" id="271432"/>
    <lineage>
        <taxon>Bacteria</taxon>
        <taxon>Bacillati</taxon>
        <taxon>Actinomycetota</taxon>
        <taxon>Actinomycetes</taxon>
        <taxon>Micrococcales</taxon>
        <taxon>Micrococcaceae</taxon>
        <taxon>Arthrobacter</taxon>
    </lineage>
</organism>
<dbReference type="RefSeq" id="WP_167995285.1">
    <property type="nucleotide sequence ID" value="NZ_JAATJL010000001.1"/>
</dbReference>
<gene>
    <name evidence="1" type="ORF">BJ994_003052</name>
</gene>
<protein>
    <submittedName>
        <fullName evidence="1">GrpB-like predicted nucleotidyltransferase (UPF0157 family)</fullName>
    </submittedName>
</protein>
<proteinExistence type="predicted"/>
<dbReference type="InterPro" id="IPR043519">
    <property type="entry name" value="NT_sf"/>
</dbReference>
<dbReference type="EMBL" id="JAATJL010000001">
    <property type="protein sequence ID" value="NJC23976.1"/>
    <property type="molecule type" value="Genomic_DNA"/>
</dbReference>
<name>A0A846RYC7_9MICC</name>
<dbReference type="SUPFAM" id="SSF81301">
    <property type="entry name" value="Nucleotidyltransferase"/>
    <property type="match status" value="1"/>
</dbReference>
<dbReference type="AlphaFoldDB" id="A0A846RYC7"/>
<dbReference type="Proteomes" id="UP000547458">
    <property type="component" value="Unassembled WGS sequence"/>
</dbReference>
<comment type="caution">
    <text evidence="1">The sequence shown here is derived from an EMBL/GenBank/DDBJ whole genome shotgun (WGS) entry which is preliminary data.</text>
</comment>
<reference evidence="1 2" key="1">
    <citation type="submission" date="2020-03" db="EMBL/GenBank/DDBJ databases">
        <title>Sequencing the genomes of 1000 actinobacteria strains.</title>
        <authorList>
            <person name="Klenk H.-P."/>
        </authorList>
    </citation>
    <scope>NUCLEOTIDE SEQUENCE [LARGE SCALE GENOMIC DNA]</scope>
    <source>
        <strain evidence="1 2">DSM 16403</strain>
    </source>
</reference>
<dbReference type="PANTHER" id="PTHR34822">
    <property type="entry name" value="GRPB DOMAIN PROTEIN (AFU_ORTHOLOGUE AFUA_1G01530)"/>
    <property type="match status" value="1"/>
</dbReference>
<sequence length="287" mass="31704">MDQIDNYVRFQSAEPNSRGRYAGIFGMANGLAREGQLSAADYAWWRTSNDWCNAAYPDPSTVDASIYDRVVNPAAQAWFKGSAAHLLAKVEEYLTLLQRYGVECVRITSNDPGRILYEDEFQIVVDPHMANRIALVAPDPEGWASRFHTIEQRLKALVPEAAIAHIGSTAVPDLPAKDVVDVLVGVDADAWTEAVAALVADGFVQDGSRDGHAWLAQMKGEERTVVIHVVVLGGAEWKRRISFRDILRRDPAARAEYLEVKRQAAGNAQNWTDYTARKAAVVARILA</sequence>
<dbReference type="GO" id="GO:0016740">
    <property type="term" value="F:transferase activity"/>
    <property type="evidence" value="ECO:0007669"/>
    <property type="project" value="UniProtKB-KW"/>
</dbReference>
<evidence type="ECO:0000313" key="1">
    <source>
        <dbReference type="EMBL" id="NJC23976.1"/>
    </source>
</evidence>
<dbReference type="Pfam" id="PF04229">
    <property type="entry name" value="GrpB"/>
    <property type="match status" value="1"/>
</dbReference>
<dbReference type="InterPro" id="IPR007344">
    <property type="entry name" value="GrpB/CoaE"/>
</dbReference>
<keyword evidence="2" id="KW-1185">Reference proteome</keyword>
<keyword evidence="1" id="KW-0808">Transferase</keyword>
<accession>A0A846RYC7</accession>
<evidence type="ECO:0000313" key="2">
    <source>
        <dbReference type="Proteomes" id="UP000547458"/>
    </source>
</evidence>
<dbReference type="PANTHER" id="PTHR34822:SF1">
    <property type="entry name" value="GRPB FAMILY PROTEIN"/>
    <property type="match status" value="1"/>
</dbReference>